<dbReference type="PROSITE" id="PS00213">
    <property type="entry name" value="LIPOCALIN"/>
    <property type="match status" value="1"/>
</dbReference>
<dbReference type="InterPro" id="IPR022271">
    <property type="entry name" value="Lipocalin_ApoD"/>
</dbReference>
<dbReference type="SUPFAM" id="SSF50814">
    <property type="entry name" value="Lipocalins"/>
    <property type="match status" value="1"/>
</dbReference>
<dbReference type="Proteomes" id="UP001228113">
    <property type="component" value="Chromosome"/>
</dbReference>
<dbReference type="PRINTS" id="PR01171">
    <property type="entry name" value="BCTLIPOCALIN"/>
</dbReference>
<comment type="similarity">
    <text evidence="1 2">Belongs to the calycin superfamily. Lipocalin family.</text>
</comment>
<dbReference type="InterPro" id="IPR002446">
    <property type="entry name" value="Lipocalin_bac"/>
</dbReference>
<evidence type="ECO:0000313" key="4">
    <source>
        <dbReference type="EMBL" id="BDU77550.1"/>
    </source>
</evidence>
<dbReference type="KEGG" id="msea:METESE_25080"/>
<evidence type="ECO:0000256" key="1">
    <source>
        <dbReference type="ARBA" id="ARBA00006889"/>
    </source>
</evidence>
<dbReference type="InterPro" id="IPR047202">
    <property type="entry name" value="Lipocalin_Blc-like_dom"/>
</dbReference>
<evidence type="ECO:0000256" key="2">
    <source>
        <dbReference type="PIRNR" id="PIRNR036893"/>
    </source>
</evidence>
<dbReference type="InterPro" id="IPR022272">
    <property type="entry name" value="Lipocalin_CS"/>
</dbReference>
<reference evidence="4" key="1">
    <citation type="journal article" date="2023" name="Int. J. Syst. Evol. Microbiol.">
        <title>Mesoterricola silvestris gen. nov., sp. nov., Mesoterricola sediminis sp. nov., Geothrix oryzae sp. nov., Geothrix edaphica sp. nov., Geothrix rubra sp. nov., and Geothrix limicola sp. nov., six novel members of Acidobacteriota isolated from soils.</title>
        <authorList>
            <person name="Itoh H."/>
            <person name="Sugisawa Y."/>
            <person name="Mise K."/>
            <person name="Xu Z."/>
            <person name="Kuniyasu M."/>
            <person name="Ushijima N."/>
            <person name="Kawano K."/>
            <person name="Kobayashi E."/>
            <person name="Shiratori Y."/>
            <person name="Masuda Y."/>
            <person name="Senoo K."/>
        </authorList>
    </citation>
    <scope>NUCLEOTIDE SEQUENCE</scope>
    <source>
        <strain evidence="4">W786</strain>
    </source>
</reference>
<feature type="domain" description="Lipocalin/cytosolic fatty-acid binding" evidence="3">
    <location>
        <begin position="19"/>
        <end position="155"/>
    </location>
</feature>
<dbReference type="RefSeq" id="WP_243333075.1">
    <property type="nucleotide sequence ID" value="NZ_AP027081.1"/>
</dbReference>
<gene>
    <name evidence="4" type="ORF">METESE_25080</name>
</gene>
<evidence type="ECO:0000313" key="5">
    <source>
        <dbReference type="Proteomes" id="UP001228113"/>
    </source>
</evidence>
<dbReference type="InterPro" id="IPR000566">
    <property type="entry name" value="Lipocln_cytosolic_FA-bd_dom"/>
</dbReference>
<evidence type="ECO:0000259" key="3">
    <source>
        <dbReference type="Pfam" id="PF08212"/>
    </source>
</evidence>
<keyword evidence="5" id="KW-1185">Reference proteome</keyword>
<dbReference type="PIRSF" id="PIRSF036893">
    <property type="entry name" value="Lipocalin_ApoD"/>
    <property type="match status" value="1"/>
</dbReference>
<dbReference type="AlphaFoldDB" id="A0AA48H042"/>
<dbReference type="Gene3D" id="2.40.128.20">
    <property type="match status" value="1"/>
</dbReference>
<accession>A0AA48H042</accession>
<name>A0AA48H042_9BACT</name>
<dbReference type="Pfam" id="PF08212">
    <property type="entry name" value="Lipocalin_2"/>
    <property type="match status" value="1"/>
</dbReference>
<dbReference type="GO" id="GO:0006950">
    <property type="term" value="P:response to stress"/>
    <property type="evidence" value="ECO:0007669"/>
    <property type="project" value="UniProtKB-ARBA"/>
</dbReference>
<proteinExistence type="inferred from homology"/>
<organism evidence="4 5">
    <name type="scientific">Mesoterricola sediminis</name>
    <dbReference type="NCBI Taxonomy" id="2927980"/>
    <lineage>
        <taxon>Bacteria</taxon>
        <taxon>Pseudomonadati</taxon>
        <taxon>Acidobacteriota</taxon>
        <taxon>Holophagae</taxon>
        <taxon>Holophagales</taxon>
        <taxon>Holophagaceae</taxon>
        <taxon>Mesoterricola</taxon>
    </lineage>
</organism>
<dbReference type="PANTHER" id="PTHR10612:SF34">
    <property type="entry name" value="APOLIPOPROTEIN D"/>
    <property type="match status" value="1"/>
</dbReference>
<dbReference type="CDD" id="cd19438">
    <property type="entry name" value="lipocalin_Blc-like"/>
    <property type="match status" value="1"/>
</dbReference>
<dbReference type="InterPro" id="IPR012674">
    <property type="entry name" value="Calycin"/>
</dbReference>
<protein>
    <submittedName>
        <fullName evidence="4">Membrane protein</fullName>
    </submittedName>
</protein>
<dbReference type="PANTHER" id="PTHR10612">
    <property type="entry name" value="APOLIPOPROTEIN D"/>
    <property type="match status" value="1"/>
</dbReference>
<sequence>MLLLAPPALVAPPPTVEHVDLARYMGDWHEIARLPNPFQRACAKTTARYILGEDLHFKVINGCLTPAGKYLEAEGRARVVDRATGARIKVSFFWPFYGDYWILALDDAYAWALVGTPDRKYLWVISRTERMDPALLDRILARATELGYDLTRLIRS</sequence>
<dbReference type="EMBL" id="AP027081">
    <property type="protein sequence ID" value="BDU77550.1"/>
    <property type="molecule type" value="Genomic_DNA"/>
</dbReference>